<proteinExistence type="predicted"/>
<organism evidence="1 2">
    <name type="scientific">Phytopseudomonas flavescens</name>
    <dbReference type="NCBI Taxonomy" id="29435"/>
    <lineage>
        <taxon>Bacteria</taxon>
        <taxon>Pseudomonadati</taxon>
        <taxon>Pseudomonadota</taxon>
        <taxon>Gammaproteobacteria</taxon>
        <taxon>Pseudomonadales</taxon>
        <taxon>Pseudomonadaceae</taxon>
        <taxon>Phytopseudomonas</taxon>
    </lineage>
</organism>
<protein>
    <recommendedName>
        <fullName evidence="3">Immunity protein 42</fullName>
    </recommendedName>
</protein>
<reference evidence="1 2" key="1">
    <citation type="submission" date="2020-07" db="EMBL/GenBank/DDBJ databases">
        <title>Genomic analyses of the natural microbiome of Caenorhabditis elegans.</title>
        <authorList>
            <person name="Samuel B."/>
        </authorList>
    </citation>
    <scope>NUCLEOTIDE SEQUENCE [LARGE SCALE GENOMIC DNA]</scope>
    <source>
        <strain evidence="1 2">BIGb0408</strain>
    </source>
</reference>
<keyword evidence="2" id="KW-1185">Reference proteome</keyword>
<dbReference type="RefSeq" id="WP_179537480.1">
    <property type="nucleotide sequence ID" value="NZ_JACBYV010000001.1"/>
</dbReference>
<evidence type="ECO:0008006" key="3">
    <source>
        <dbReference type="Google" id="ProtNLM"/>
    </source>
</evidence>
<sequence>MNNFSDIVFQTEAGCLMFSPVKVCNDEGFFDFRISCALAKDFSRFLQGDFACRLYSKDIERLVAEFDNHVRGLILGEYAQSLSYVPLESDIQIQFLDGEVVDISDGYFSIIILFNCGKADEASSNTYFGLETVVEVSDFKSFCEGLKRLIL</sequence>
<evidence type="ECO:0000313" key="2">
    <source>
        <dbReference type="Proteomes" id="UP000578688"/>
    </source>
</evidence>
<dbReference type="EMBL" id="JACBYV010000001">
    <property type="protein sequence ID" value="NYH71410.1"/>
    <property type="molecule type" value="Genomic_DNA"/>
</dbReference>
<gene>
    <name evidence="1" type="ORF">FHR27_000020</name>
</gene>
<dbReference type="Proteomes" id="UP000578688">
    <property type="component" value="Unassembled WGS sequence"/>
</dbReference>
<accession>A0A7Y9XHE3</accession>
<dbReference type="AlphaFoldDB" id="A0A7Y9XHE3"/>
<name>A0A7Y9XHE3_9GAMM</name>
<comment type="caution">
    <text evidence="1">The sequence shown here is derived from an EMBL/GenBank/DDBJ whole genome shotgun (WGS) entry which is preliminary data.</text>
</comment>
<evidence type="ECO:0000313" key="1">
    <source>
        <dbReference type="EMBL" id="NYH71410.1"/>
    </source>
</evidence>